<reference evidence="2 3" key="2">
    <citation type="submission" date="2024-01" db="EMBL/GenBank/DDBJ databases">
        <authorList>
            <person name="Xie X."/>
        </authorList>
    </citation>
    <scope>NUCLEOTIDE SEQUENCE [LARGE SCALE GENOMIC DNA]</scope>
    <source>
        <strain evidence="2">SCUT-1</strain>
    </source>
</reference>
<reference evidence="3" key="1">
    <citation type="submission" date="2023-07" db="EMBL/GenBank/DDBJ databases">
        <title>The carbon used by Thiothrix.</title>
        <authorList>
            <person name="Chen L."/>
        </authorList>
    </citation>
    <scope>NUCLEOTIDE SEQUENCE [LARGE SCALE GENOMIC DNA]</scope>
</reference>
<protein>
    <submittedName>
        <fullName evidence="2">Uncharacterized protein</fullName>
    </submittedName>
</protein>
<organism evidence="2 3">
    <name type="scientific">Candidatus Thiothrix phosphatis</name>
    <dbReference type="NCBI Taxonomy" id="3112415"/>
    <lineage>
        <taxon>Bacteria</taxon>
        <taxon>Pseudomonadati</taxon>
        <taxon>Pseudomonadota</taxon>
        <taxon>Gammaproteobacteria</taxon>
        <taxon>Thiotrichales</taxon>
        <taxon>Thiotrichaceae</taxon>
        <taxon>Thiothrix</taxon>
    </lineage>
</organism>
<dbReference type="Proteomes" id="UP001308005">
    <property type="component" value="Unassembled WGS sequence"/>
</dbReference>
<dbReference type="EMBL" id="JAYMYJ010000047">
    <property type="protein sequence ID" value="MEB4590617.1"/>
    <property type="molecule type" value="Genomic_DNA"/>
</dbReference>
<keyword evidence="1" id="KW-1133">Transmembrane helix</keyword>
<accession>A0ABU6CX12</accession>
<evidence type="ECO:0000313" key="2">
    <source>
        <dbReference type="EMBL" id="MEB4590617.1"/>
    </source>
</evidence>
<proteinExistence type="predicted"/>
<dbReference type="RefSeq" id="WP_324693975.1">
    <property type="nucleotide sequence ID" value="NZ_JAYMYJ010000047.1"/>
</dbReference>
<comment type="caution">
    <text evidence="2">The sequence shown here is derived from an EMBL/GenBank/DDBJ whole genome shotgun (WGS) entry which is preliminary data.</text>
</comment>
<keyword evidence="1" id="KW-0812">Transmembrane</keyword>
<sequence length="86" mass="9291">MKEQQVTRFMFALIIVGLSISATGVGLVIFTDIVTARGVTGIAIVAGLIAGGLFLSIPAKIYLTLQLMKRNDAKVKAMRERGEIRQ</sequence>
<gene>
    <name evidence="2" type="ORF">VSS37_06480</name>
</gene>
<feature type="transmembrane region" description="Helical" evidence="1">
    <location>
        <begin position="9"/>
        <end position="30"/>
    </location>
</feature>
<evidence type="ECO:0000256" key="1">
    <source>
        <dbReference type="SAM" id="Phobius"/>
    </source>
</evidence>
<evidence type="ECO:0000313" key="3">
    <source>
        <dbReference type="Proteomes" id="UP001308005"/>
    </source>
</evidence>
<keyword evidence="3" id="KW-1185">Reference proteome</keyword>
<keyword evidence="1" id="KW-0472">Membrane</keyword>
<name>A0ABU6CX12_9GAMM</name>
<feature type="transmembrane region" description="Helical" evidence="1">
    <location>
        <begin position="42"/>
        <end position="63"/>
    </location>
</feature>